<gene>
    <name evidence="1" type="ORF">COCSADRAFT_220353</name>
</gene>
<evidence type="ECO:0000313" key="2">
    <source>
        <dbReference type="Proteomes" id="UP000016934"/>
    </source>
</evidence>
<evidence type="ECO:0000313" key="1">
    <source>
        <dbReference type="EMBL" id="EMD62403.1"/>
    </source>
</evidence>
<reference evidence="1 2" key="1">
    <citation type="journal article" date="2012" name="PLoS Pathog.">
        <title>Diverse lifestyles and strategies of plant pathogenesis encoded in the genomes of eighteen Dothideomycetes fungi.</title>
        <authorList>
            <person name="Ohm R.A."/>
            <person name="Feau N."/>
            <person name="Henrissat B."/>
            <person name="Schoch C.L."/>
            <person name="Horwitz B.A."/>
            <person name="Barry K.W."/>
            <person name="Condon B.J."/>
            <person name="Copeland A.C."/>
            <person name="Dhillon B."/>
            <person name="Glaser F."/>
            <person name="Hesse C.N."/>
            <person name="Kosti I."/>
            <person name="LaButti K."/>
            <person name="Lindquist E.A."/>
            <person name="Lucas S."/>
            <person name="Salamov A.A."/>
            <person name="Bradshaw R.E."/>
            <person name="Ciuffetti L."/>
            <person name="Hamelin R.C."/>
            <person name="Kema G.H.J."/>
            <person name="Lawrence C."/>
            <person name="Scott J.A."/>
            <person name="Spatafora J.W."/>
            <person name="Turgeon B.G."/>
            <person name="de Wit P.J.G.M."/>
            <person name="Zhong S."/>
            <person name="Goodwin S.B."/>
            <person name="Grigoriev I.V."/>
        </authorList>
    </citation>
    <scope>NUCLEOTIDE SEQUENCE [LARGE SCALE GENOMIC DNA]</scope>
    <source>
        <strain evidence="2">ND90Pr / ATCC 201652</strain>
    </source>
</reference>
<dbReference type="RefSeq" id="XP_007701785.1">
    <property type="nucleotide sequence ID" value="XM_007703595.1"/>
</dbReference>
<dbReference type="Proteomes" id="UP000016934">
    <property type="component" value="Unassembled WGS sequence"/>
</dbReference>
<name>M2S5H0_COCSN</name>
<dbReference type="KEGG" id="bsc:COCSADRAFT_220353"/>
<protein>
    <submittedName>
        <fullName evidence="1">Uncharacterized protein</fullName>
    </submittedName>
</protein>
<keyword evidence="2" id="KW-1185">Reference proteome</keyword>
<dbReference type="AlphaFoldDB" id="M2S5H0"/>
<dbReference type="EMBL" id="KB445646">
    <property type="protein sequence ID" value="EMD62403.1"/>
    <property type="molecule type" value="Genomic_DNA"/>
</dbReference>
<reference evidence="2" key="2">
    <citation type="journal article" date="2013" name="PLoS Genet.">
        <title>Comparative genome structure, secondary metabolite, and effector coding capacity across Cochliobolus pathogens.</title>
        <authorList>
            <person name="Condon B.J."/>
            <person name="Leng Y."/>
            <person name="Wu D."/>
            <person name="Bushley K.E."/>
            <person name="Ohm R.A."/>
            <person name="Otillar R."/>
            <person name="Martin J."/>
            <person name="Schackwitz W."/>
            <person name="Grimwood J."/>
            <person name="MohdZainudin N."/>
            <person name="Xue C."/>
            <person name="Wang R."/>
            <person name="Manning V.A."/>
            <person name="Dhillon B."/>
            <person name="Tu Z.J."/>
            <person name="Steffenson B.J."/>
            <person name="Salamov A."/>
            <person name="Sun H."/>
            <person name="Lowry S."/>
            <person name="LaButti K."/>
            <person name="Han J."/>
            <person name="Copeland A."/>
            <person name="Lindquist E."/>
            <person name="Barry K."/>
            <person name="Schmutz J."/>
            <person name="Baker S.E."/>
            <person name="Ciuffetti L.M."/>
            <person name="Grigoriev I.V."/>
            <person name="Zhong S."/>
            <person name="Turgeon B.G."/>
        </authorList>
    </citation>
    <scope>NUCLEOTIDE SEQUENCE [LARGE SCALE GENOMIC DNA]</scope>
    <source>
        <strain evidence="2">ND90Pr / ATCC 201652</strain>
    </source>
</reference>
<dbReference type="HOGENOM" id="CLU_1970366_0_0_1"/>
<dbReference type="GeneID" id="19134577"/>
<sequence>MLEERGLRHKKNPSITNPRDTIRLKSKIRKPSSITPLRPRIARDSRPRPRLRKNWRRVLTTAHPPLLDSVLYLLGFGWAGMGCTSLFPGALPPFLFFCLGHEMGPLGGGICCCVDACELGMNLVYYM</sequence>
<accession>M2S5H0</accession>
<organism evidence="1 2">
    <name type="scientific">Cochliobolus sativus (strain ND90Pr / ATCC 201652)</name>
    <name type="common">Common root rot and spot blotch fungus</name>
    <name type="synonym">Bipolaris sorokiniana</name>
    <dbReference type="NCBI Taxonomy" id="665912"/>
    <lineage>
        <taxon>Eukaryota</taxon>
        <taxon>Fungi</taxon>
        <taxon>Dikarya</taxon>
        <taxon>Ascomycota</taxon>
        <taxon>Pezizomycotina</taxon>
        <taxon>Dothideomycetes</taxon>
        <taxon>Pleosporomycetidae</taxon>
        <taxon>Pleosporales</taxon>
        <taxon>Pleosporineae</taxon>
        <taxon>Pleosporaceae</taxon>
        <taxon>Bipolaris</taxon>
    </lineage>
</organism>
<proteinExistence type="predicted"/>